<protein>
    <submittedName>
        <fullName evidence="1">Uncharacterized protein</fullName>
    </submittedName>
</protein>
<name>A0A1S6UC26_9CAUD</name>
<keyword evidence="2" id="KW-1185">Reference proteome</keyword>
<organism evidence="1 2">
    <name type="scientific">Serratia phage BF</name>
    <dbReference type="NCBI Taxonomy" id="1962671"/>
    <lineage>
        <taxon>Viruses</taxon>
        <taxon>Duplodnaviria</taxon>
        <taxon>Heunggongvirae</taxon>
        <taxon>Uroviricota</taxon>
        <taxon>Caudoviricetes</taxon>
        <taxon>Eneladusvirus</taxon>
        <taxon>Eneladusvirus BF</taxon>
    </lineage>
</organism>
<proteinExistence type="predicted"/>
<accession>A0A1S6UC26</accession>
<evidence type="ECO:0000313" key="2">
    <source>
        <dbReference type="Proteomes" id="UP000221837"/>
    </source>
</evidence>
<reference evidence="1" key="1">
    <citation type="submission" date="2017-02" db="EMBL/GenBank/DDBJ databases">
        <title>Genome sequence of Serratia marcescens phage BF.</title>
        <authorList>
            <person name="Casey E."/>
            <person name="Fitzgerald B."/>
            <person name="Mahony J."/>
            <person name="Lugli G."/>
            <person name="Ventura M."/>
            <person name="van Sinderen D."/>
        </authorList>
    </citation>
    <scope>NUCLEOTIDE SEQUENCE [LARGE SCALE GENOMIC DNA]</scope>
</reference>
<dbReference type="OrthoDB" id="32521at10239"/>
<evidence type="ECO:0000313" key="1">
    <source>
        <dbReference type="EMBL" id="AQW88989.1"/>
    </source>
</evidence>
<dbReference type="EMBL" id="KY630187">
    <property type="protein sequence ID" value="AQW88989.1"/>
    <property type="molecule type" value="Genomic_DNA"/>
</dbReference>
<dbReference type="Proteomes" id="UP000221837">
    <property type="component" value="Genome"/>
</dbReference>
<gene>
    <name evidence="1" type="ORF">BF_0464</name>
</gene>
<sequence length="141" mass="16098">MNVFETCFLYASDGNQNKTIRSVDDDKALFMYKVITEYDSSIEQNVCILMITIFEASETLIFAFGISEQYPDIGISIMKVQGNKTLHCSDVSTVEDLEARLFQLETVVDVYDLDTSLLDKMNIIREVFLNKKDETVLNNLV</sequence>